<comment type="caution">
    <text evidence="2">The sequence shown here is derived from an EMBL/GenBank/DDBJ whole genome shotgun (WGS) entry which is preliminary data.</text>
</comment>
<evidence type="ECO:0000313" key="2">
    <source>
        <dbReference type="EMBL" id="CAH3035528.1"/>
    </source>
</evidence>
<dbReference type="EMBL" id="CALNXJ010000003">
    <property type="protein sequence ID" value="CAH3035528.1"/>
    <property type="molecule type" value="Genomic_DNA"/>
</dbReference>
<protein>
    <recommendedName>
        <fullName evidence="1">Mutator-like transposase domain-containing protein</fullName>
    </recommendedName>
</protein>
<evidence type="ECO:0000313" key="3">
    <source>
        <dbReference type="Proteomes" id="UP001159428"/>
    </source>
</evidence>
<organism evidence="2 3">
    <name type="scientific">Pocillopora meandrina</name>
    <dbReference type="NCBI Taxonomy" id="46732"/>
    <lineage>
        <taxon>Eukaryota</taxon>
        <taxon>Metazoa</taxon>
        <taxon>Cnidaria</taxon>
        <taxon>Anthozoa</taxon>
        <taxon>Hexacorallia</taxon>
        <taxon>Scleractinia</taxon>
        <taxon>Astrocoeniina</taxon>
        <taxon>Pocilloporidae</taxon>
        <taxon>Pocillopora</taxon>
    </lineage>
</organism>
<sequence length="285" mass="32158">MVSKIFRPLPSKRYNCFSVRKLQPNGDESSSDEVIEEDLAPAEGYRLVSMDSLLKFVKRIHAQTPCNLDKNYIQILESSYNRFGLGSSLYAKCSGCSMSEFLATDDVNPRTLQGKDVNRRMVFATFESGIGKEGVAKFCEVFNMPFNMSPDTWYSHEETLSQAFQEETSVQLQKNCAEARKLAMLEEGIDDDDDDAVATVDISMTFDGTWSKCGYTAKHCIGFVISAATRKVLDFEIISKVCQQCTQMKAKLNEAGFNDLYQDHICEGSYGRKTIFKEKQSVREL</sequence>
<gene>
    <name evidence="2" type="ORF">PMEA_00017420</name>
</gene>
<dbReference type="Pfam" id="PF20700">
    <property type="entry name" value="Mutator"/>
    <property type="match status" value="1"/>
</dbReference>
<dbReference type="InterPro" id="IPR049012">
    <property type="entry name" value="Mutator_transp_dom"/>
</dbReference>
<feature type="domain" description="Mutator-like transposase" evidence="1">
    <location>
        <begin position="44"/>
        <end position="254"/>
    </location>
</feature>
<name>A0AAU9VP03_9CNID</name>
<dbReference type="AlphaFoldDB" id="A0AAU9VP03"/>
<reference evidence="2 3" key="1">
    <citation type="submission" date="2022-05" db="EMBL/GenBank/DDBJ databases">
        <authorList>
            <consortium name="Genoscope - CEA"/>
            <person name="William W."/>
        </authorList>
    </citation>
    <scope>NUCLEOTIDE SEQUENCE [LARGE SCALE GENOMIC DNA]</scope>
</reference>
<dbReference type="Proteomes" id="UP001159428">
    <property type="component" value="Unassembled WGS sequence"/>
</dbReference>
<evidence type="ECO:0000259" key="1">
    <source>
        <dbReference type="Pfam" id="PF20700"/>
    </source>
</evidence>
<proteinExistence type="predicted"/>
<keyword evidence="3" id="KW-1185">Reference proteome</keyword>
<accession>A0AAU9VP03</accession>